<proteinExistence type="inferred from homology"/>
<evidence type="ECO:0000256" key="1">
    <source>
        <dbReference type="ARBA" id="ARBA00022857"/>
    </source>
</evidence>
<feature type="domain" description="Pyrroline-5-carboxylate reductase catalytic N-terminal" evidence="4">
    <location>
        <begin position="6"/>
        <end position="87"/>
    </location>
</feature>
<comment type="catalytic activity">
    <reaction evidence="3">
        <text>L-proline + NAD(+) = (S)-1-pyrroline-5-carboxylate + NADH + 2 H(+)</text>
        <dbReference type="Rhea" id="RHEA:14105"/>
        <dbReference type="ChEBI" id="CHEBI:15378"/>
        <dbReference type="ChEBI" id="CHEBI:17388"/>
        <dbReference type="ChEBI" id="CHEBI:57540"/>
        <dbReference type="ChEBI" id="CHEBI:57945"/>
        <dbReference type="ChEBI" id="CHEBI:60039"/>
        <dbReference type="EC" id="1.5.1.2"/>
    </reaction>
</comment>
<dbReference type="PANTHER" id="PTHR11645:SF0">
    <property type="entry name" value="PYRROLINE-5-CARBOXYLATE REDUCTASE 3"/>
    <property type="match status" value="1"/>
</dbReference>
<keyword evidence="2 3" id="KW-0560">Oxidoreductase</keyword>
<evidence type="ECO:0000259" key="5">
    <source>
        <dbReference type="Pfam" id="PF14748"/>
    </source>
</evidence>
<comment type="caution">
    <text evidence="6">The sequence shown here is derived from an EMBL/GenBank/DDBJ whole genome shotgun (WGS) entry which is preliminary data.</text>
</comment>
<dbReference type="PANTHER" id="PTHR11645">
    <property type="entry name" value="PYRROLINE-5-CARBOXYLATE REDUCTASE"/>
    <property type="match status" value="1"/>
</dbReference>
<dbReference type="PROSITE" id="PS00521">
    <property type="entry name" value="P5CR"/>
    <property type="match status" value="1"/>
</dbReference>
<comment type="catalytic activity">
    <reaction evidence="3">
        <text>L-proline + NADP(+) = (S)-1-pyrroline-5-carboxylate + NADPH + 2 H(+)</text>
        <dbReference type="Rhea" id="RHEA:14109"/>
        <dbReference type="ChEBI" id="CHEBI:15378"/>
        <dbReference type="ChEBI" id="CHEBI:17388"/>
        <dbReference type="ChEBI" id="CHEBI:57783"/>
        <dbReference type="ChEBI" id="CHEBI:58349"/>
        <dbReference type="ChEBI" id="CHEBI:60039"/>
        <dbReference type="EC" id="1.5.1.2"/>
    </reaction>
</comment>
<dbReference type="RefSeq" id="WP_218404568.1">
    <property type="nucleotide sequence ID" value="NZ_JAGSPC010000001.1"/>
</dbReference>
<comment type="pathway">
    <text evidence="3">Amino-acid biosynthesis; L-proline biosynthesis; L-proline from L-glutamate 5-semialdehyde: step 1/1.</text>
</comment>
<dbReference type="InterPro" id="IPR053790">
    <property type="entry name" value="P5CR-like_CS"/>
</dbReference>
<comment type="subcellular location">
    <subcellularLocation>
        <location evidence="3">Cytoplasm</location>
    </subcellularLocation>
</comment>
<dbReference type="Pfam" id="PF14748">
    <property type="entry name" value="P5CR_dimer"/>
    <property type="match status" value="1"/>
</dbReference>
<dbReference type="InterPro" id="IPR028939">
    <property type="entry name" value="P5C_Rdtase_cat_N"/>
</dbReference>
<keyword evidence="7" id="KW-1185">Reference proteome</keyword>
<dbReference type="EC" id="1.5.1.2" evidence="3"/>
<name>A0A9X1F302_9SPHN</name>
<accession>A0A9X1F302</accession>
<dbReference type="InterPro" id="IPR000304">
    <property type="entry name" value="Pyrroline-COOH_reductase"/>
</dbReference>
<reference evidence="6" key="1">
    <citation type="submission" date="2021-04" db="EMBL/GenBank/DDBJ databases">
        <authorList>
            <person name="Pira H."/>
            <person name="Risdian C."/>
            <person name="Wink J."/>
        </authorList>
    </citation>
    <scope>NUCLEOTIDE SEQUENCE</scope>
    <source>
        <strain evidence="6">WH158</strain>
    </source>
</reference>
<keyword evidence="1 3" id="KW-0521">NADP</keyword>
<dbReference type="HAMAP" id="MF_01925">
    <property type="entry name" value="P5C_reductase"/>
    <property type="match status" value="1"/>
</dbReference>
<organism evidence="6 7">
    <name type="scientific">Erythrobacter crassostreae</name>
    <dbReference type="NCBI Taxonomy" id="2828328"/>
    <lineage>
        <taxon>Bacteria</taxon>
        <taxon>Pseudomonadati</taxon>
        <taxon>Pseudomonadota</taxon>
        <taxon>Alphaproteobacteria</taxon>
        <taxon>Sphingomonadales</taxon>
        <taxon>Erythrobacteraceae</taxon>
        <taxon>Erythrobacter/Porphyrobacter group</taxon>
        <taxon>Erythrobacter</taxon>
    </lineage>
</organism>
<keyword evidence="3" id="KW-0028">Amino-acid biosynthesis</keyword>
<comment type="function">
    <text evidence="3">Catalyzes the reduction of 1-pyrroline-5-carboxylate (PCA) to L-proline.</text>
</comment>
<keyword evidence="3" id="KW-0963">Cytoplasm</keyword>
<dbReference type="GO" id="GO:0055129">
    <property type="term" value="P:L-proline biosynthetic process"/>
    <property type="evidence" value="ECO:0007669"/>
    <property type="project" value="UniProtKB-UniRule"/>
</dbReference>
<evidence type="ECO:0000256" key="2">
    <source>
        <dbReference type="ARBA" id="ARBA00023002"/>
    </source>
</evidence>
<evidence type="ECO:0000256" key="3">
    <source>
        <dbReference type="HAMAP-Rule" id="MF_01925"/>
    </source>
</evidence>
<dbReference type="AlphaFoldDB" id="A0A9X1F302"/>
<sequence length="270" mass="27900">MPDAPKILIIGYGNMSGAMLAGWLTAGEPAERFAVLNRSPKTAPAGVTVYRDLDEAVAAGSHNAVMLGFKPNQLNDVAPQIQALTGEGVAVYSLLAGLTIAQLKSAFPNAAAHIRVMPNLACRINRSPIILLENGLNADKRESTFTFFDALGTAVWLEEEGKFDLVTALAGSGPGFVYRFIDALAGAGADLGLEPAQAEALALAMVDGASALAAGETLSPGDLANRVASPGGMTREGLNVLDAENALQELLVETLRATAERGAELSADNG</sequence>
<dbReference type="EMBL" id="JAGSPC010000001">
    <property type="protein sequence ID" value="MBV7259332.1"/>
    <property type="molecule type" value="Genomic_DNA"/>
</dbReference>
<evidence type="ECO:0000313" key="6">
    <source>
        <dbReference type="EMBL" id="MBV7259332.1"/>
    </source>
</evidence>
<dbReference type="Proteomes" id="UP001138681">
    <property type="component" value="Unassembled WGS sequence"/>
</dbReference>
<feature type="domain" description="Pyrroline-5-carboxylate reductase dimerisation" evidence="5">
    <location>
        <begin position="160"/>
        <end position="265"/>
    </location>
</feature>
<evidence type="ECO:0000259" key="4">
    <source>
        <dbReference type="Pfam" id="PF03807"/>
    </source>
</evidence>
<dbReference type="GO" id="GO:0005737">
    <property type="term" value="C:cytoplasm"/>
    <property type="evidence" value="ECO:0007669"/>
    <property type="project" value="UniProtKB-SubCell"/>
</dbReference>
<dbReference type="Pfam" id="PF03807">
    <property type="entry name" value="F420_oxidored"/>
    <property type="match status" value="1"/>
</dbReference>
<keyword evidence="3" id="KW-0641">Proline biosynthesis</keyword>
<dbReference type="PIRSF" id="PIRSF000193">
    <property type="entry name" value="Pyrrol-5-carb_rd"/>
    <property type="match status" value="1"/>
</dbReference>
<dbReference type="InterPro" id="IPR029036">
    <property type="entry name" value="P5CR_dimer"/>
</dbReference>
<comment type="similarity">
    <text evidence="3">Belongs to the pyrroline-5-carboxylate reductase family.</text>
</comment>
<evidence type="ECO:0000313" key="7">
    <source>
        <dbReference type="Proteomes" id="UP001138681"/>
    </source>
</evidence>
<protein>
    <recommendedName>
        <fullName evidence="3">Pyrroline-5-carboxylate reductase</fullName>
        <shortName evidence="3">P5C reductase</shortName>
        <shortName evidence="3">P5CR</shortName>
        <ecNumber evidence="3">1.5.1.2</ecNumber>
    </recommendedName>
    <alternativeName>
        <fullName evidence="3">PCA reductase</fullName>
    </alternativeName>
</protein>
<gene>
    <name evidence="3" type="primary">proC</name>
    <name evidence="6" type="ORF">KCG46_07065</name>
</gene>
<dbReference type="GO" id="GO:0004735">
    <property type="term" value="F:pyrroline-5-carboxylate reductase activity"/>
    <property type="evidence" value="ECO:0007669"/>
    <property type="project" value="UniProtKB-UniRule"/>
</dbReference>